<reference evidence="5 6" key="1">
    <citation type="submission" date="2016-03" db="EMBL/GenBank/DDBJ databases">
        <title>Draft genome sequence of the Vibrio tubiashii subs. europaeus.</title>
        <authorList>
            <person name="Spinard E."/>
            <person name="Dubert J."/>
            <person name="Nelson D.R."/>
            <person name="Barja J.L."/>
        </authorList>
    </citation>
    <scope>NUCLEOTIDE SEQUENCE [LARGE SCALE GENOMIC DNA]</scope>
    <source>
        <strain evidence="6">PP-638</strain>
        <strain evidence="5">PP2-638</strain>
    </source>
</reference>
<feature type="domain" description="Nucleoside transporter/FeoB GTPase Gate" evidence="3">
    <location>
        <begin position="85"/>
        <end position="181"/>
    </location>
</feature>
<proteinExistence type="predicted"/>
<dbReference type="EMBL" id="LUAX01000007">
    <property type="protein sequence ID" value="OAM97308.1"/>
    <property type="molecule type" value="Genomic_DNA"/>
</dbReference>
<dbReference type="Pfam" id="PF07670">
    <property type="entry name" value="Gate"/>
    <property type="match status" value="1"/>
</dbReference>
<keyword evidence="2" id="KW-0812">Transmembrane</keyword>
<accession>A0A178J6Y8</accession>
<evidence type="ECO:0000313" key="5">
    <source>
        <dbReference type="EMBL" id="OAM97308.1"/>
    </source>
</evidence>
<evidence type="ECO:0000256" key="2">
    <source>
        <dbReference type="SAM" id="Phobius"/>
    </source>
</evidence>
<keyword evidence="7" id="KW-1185">Reference proteome</keyword>
<keyword evidence="2" id="KW-0472">Membrane</keyword>
<gene>
    <name evidence="5" type="ORF">AZ468_17300</name>
    <name evidence="4" type="ORF">OPW20_08140</name>
</gene>
<dbReference type="RefSeq" id="WP_069668509.1">
    <property type="nucleotide sequence ID" value="NZ_JAPFIM010000015.1"/>
</dbReference>
<feature type="transmembrane region" description="Helical" evidence="2">
    <location>
        <begin position="81"/>
        <end position="101"/>
    </location>
</feature>
<comment type="caution">
    <text evidence="5">The sequence shown here is derived from an EMBL/GenBank/DDBJ whole genome shotgun (WGS) entry which is preliminary data.</text>
</comment>
<evidence type="ECO:0000313" key="4">
    <source>
        <dbReference type="EMBL" id="MDC5740035.1"/>
    </source>
</evidence>
<dbReference type="OrthoDB" id="5339657at2"/>
<evidence type="ECO:0000313" key="7">
    <source>
        <dbReference type="Proteomes" id="UP001150001"/>
    </source>
</evidence>
<dbReference type="GeneID" id="78077477"/>
<feature type="transmembrane region" description="Helical" evidence="2">
    <location>
        <begin position="162"/>
        <end position="187"/>
    </location>
</feature>
<dbReference type="InterPro" id="IPR011642">
    <property type="entry name" value="Gate_dom"/>
</dbReference>
<evidence type="ECO:0000256" key="1">
    <source>
        <dbReference type="SAM" id="MobiDB-lite"/>
    </source>
</evidence>
<evidence type="ECO:0000259" key="3">
    <source>
        <dbReference type="Pfam" id="PF07670"/>
    </source>
</evidence>
<sequence length="249" mass="26527">MSNPTQKERKVTWGCYAALAFAVVFFSGLMKSNEWYGVLDFTTLNGSFGSVAYDVKETAEGVEAATTSLRGKGGSGARDGFIFALTLIPTVMFALGVINVLEHYGALDAARKLLSPLLRPLMGIPGSSGLALIASLQSTDAGAAMTRQLKDEGRLTKRETDVFTMFQFTAGATIVNFFSSGAVLFTLTLADGSLAVTSSIGLAVAIMFIFKFIGANLFRIYLNITEGKEGKEGKQGKDNAQNLKEEAAQ</sequence>
<reference evidence="4" key="2">
    <citation type="submission" date="2022-11" db="EMBL/GenBank/DDBJ databases">
        <title>Role of the vibriolysin VemA secreted by the emergent pathogen Vibrio europaeus in the colonization of Manila clam mucus.</title>
        <authorList>
            <person name="Martinez C."/>
            <person name="Rodriguez S."/>
            <person name="Vences A."/>
            <person name="Barja J.L."/>
            <person name="Toranzo A.E."/>
            <person name="Dubert J."/>
        </authorList>
    </citation>
    <scope>NUCLEOTIDE SEQUENCE</scope>
    <source>
        <strain evidence="4">3454</strain>
    </source>
</reference>
<dbReference type="AlphaFoldDB" id="A0A178J6Y8"/>
<dbReference type="Proteomes" id="UP001150001">
    <property type="component" value="Unassembled WGS sequence"/>
</dbReference>
<organism evidence="5 6">
    <name type="scientific">Vibrio europaeus</name>
    <dbReference type="NCBI Taxonomy" id="300876"/>
    <lineage>
        <taxon>Bacteria</taxon>
        <taxon>Pseudomonadati</taxon>
        <taxon>Pseudomonadota</taxon>
        <taxon>Gammaproteobacteria</taxon>
        <taxon>Vibrionales</taxon>
        <taxon>Vibrionaceae</taxon>
        <taxon>Vibrio</taxon>
        <taxon>Vibrio oreintalis group</taxon>
    </lineage>
</organism>
<feature type="transmembrane region" description="Helical" evidence="2">
    <location>
        <begin position="193"/>
        <end position="213"/>
    </location>
</feature>
<evidence type="ECO:0000313" key="6">
    <source>
        <dbReference type="Proteomes" id="UP000094761"/>
    </source>
</evidence>
<feature type="transmembrane region" description="Helical" evidence="2">
    <location>
        <begin position="12"/>
        <end position="30"/>
    </location>
</feature>
<feature type="region of interest" description="Disordered" evidence="1">
    <location>
        <begin position="229"/>
        <end position="249"/>
    </location>
</feature>
<keyword evidence="2" id="KW-1133">Transmembrane helix</keyword>
<name>A0A178J6Y8_9VIBR</name>
<dbReference type="EMBL" id="JAPFIT010000012">
    <property type="protein sequence ID" value="MDC5740035.1"/>
    <property type="molecule type" value="Genomic_DNA"/>
</dbReference>
<dbReference type="Proteomes" id="UP000094761">
    <property type="component" value="Unassembled WGS sequence"/>
</dbReference>
<protein>
    <submittedName>
        <fullName evidence="4">YjiH family protein</fullName>
    </submittedName>
</protein>